<evidence type="ECO:0000313" key="2">
    <source>
        <dbReference type="EMBL" id="EKM56812.1"/>
    </source>
</evidence>
<sequence length="96" mass="11052">MATQDSEYTPLAQDDVEKEFDSLRHPREDGYRDYRSVSSLAVWTIVLVVLAVAINVACMATTWSRINKVYSALHGMLDFQDTRDLWRPNTDSYYGD</sequence>
<keyword evidence="1" id="KW-0472">Membrane</keyword>
<dbReference type="Proteomes" id="UP000008370">
    <property type="component" value="Unassembled WGS sequence"/>
</dbReference>
<keyword evidence="1" id="KW-0812">Transmembrane</keyword>
<evidence type="ECO:0000256" key="1">
    <source>
        <dbReference type="SAM" id="Phobius"/>
    </source>
</evidence>
<organism evidence="2 3">
    <name type="scientific">Phanerochaete carnosa (strain HHB-10118-sp)</name>
    <name type="common">White-rot fungus</name>
    <name type="synonym">Peniophora carnosa</name>
    <dbReference type="NCBI Taxonomy" id="650164"/>
    <lineage>
        <taxon>Eukaryota</taxon>
        <taxon>Fungi</taxon>
        <taxon>Dikarya</taxon>
        <taxon>Basidiomycota</taxon>
        <taxon>Agaricomycotina</taxon>
        <taxon>Agaricomycetes</taxon>
        <taxon>Polyporales</taxon>
        <taxon>Phanerochaetaceae</taxon>
        <taxon>Phanerochaete</taxon>
    </lineage>
</organism>
<dbReference type="InParanoid" id="K5X228"/>
<reference evidence="2 3" key="1">
    <citation type="journal article" date="2012" name="BMC Genomics">
        <title>Comparative genomics of the white-rot fungi, Phanerochaete carnosa and P. chrysosporium, to elucidate the genetic basis of the distinct wood types they colonize.</title>
        <authorList>
            <person name="Suzuki H."/>
            <person name="MacDonald J."/>
            <person name="Syed K."/>
            <person name="Salamov A."/>
            <person name="Hori C."/>
            <person name="Aerts A."/>
            <person name="Henrissat B."/>
            <person name="Wiebenga A."/>
            <person name="vanKuyk P.A."/>
            <person name="Barry K."/>
            <person name="Lindquist E."/>
            <person name="LaButti K."/>
            <person name="Lapidus A."/>
            <person name="Lucas S."/>
            <person name="Coutinho P."/>
            <person name="Gong Y."/>
            <person name="Samejima M."/>
            <person name="Mahadevan R."/>
            <person name="Abou-Zaid M."/>
            <person name="de Vries R.P."/>
            <person name="Igarashi K."/>
            <person name="Yadav J.S."/>
            <person name="Grigoriev I.V."/>
            <person name="Master E.R."/>
        </authorList>
    </citation>
    <scope>NUCLEOTIDE SEQUENCE [LARGE SCALE GENOMIC DNA]</scope>
    <source>
        <strain evidence="2 3">HHB-10118-sp</strain>
    </source>
</reference>
<proteinExistence type="predicted"/>
<dbReference type="OrthoDB" id="10391742at2759"/>
<keyword evidence="3" id="KW-1185">Reference proteome</keyword>
<protein>
    <submittedName>
        <fullName evidence="2">Uncharacterized protein</fullName>
    </submittedName>
</protein>
<dbReference type="HOGENOM" id="CLU_2360426_0_0_1"/>
<dbReference type="GeneID" id="18915985"/>
<dbReference type="KEGG" id="pco:PHACADRAFT_254138"/>
<keyword evidence="1" id="KW-1133">Transmembrane helix</keyword>
<name>K5X228_PHACS</name>
<dbReference type="EMBL" id="JH930471">
    <property type="protein sequence ID" value="EKM56812.1"/>
    <property type="molecule type" value="Genomic_DNA"/>
</dbReference>
<accession>K5X228</accession>
<dbReference type="AlphaFoldDB" id="K5X228"/>
<feature type="transmembrane region" description="Helical" evidence="1">
    <location>
        <begin position="40"/>
        <end position="63"/>
    </location>
</feature>
<gene>
    <name evidence="2" type="ORF">PHACADRAFT_254138</name>
</gene>
<feature type="non-terminal residue" evidence="2">
    <location>
        <position position="1"/>
    </location>
</feature>
<evidence type="ECO:0000313" key="3">
    <source>
        <dbReference type="Proteomes" id="UP000008370"/>
    </source>
</evidence>
<dbReference type="RefSeq" id="XP_007394646.1">
    <property type="nucleotide sequence ID" value="XM_007394584.1"/>
</dbReference>